<keyword evidence="7" id="KW-0479">Metal-binding</keyword>
<dbReference type="GO" id="GO:0016811">
    <property type="term" value="F:hydrolase activity, acting on carbon-nitrogen (but not peptide) bonds, in linear amides"/>
    <property type="evidence" value="ECO:0007669"/>
    <property type="project" value="InterPro"/>
</dbReference>
<evidence type="ECO:0000256" key="8">
    <source>
        <dbReference type="SAM" id="Phobius"/>
    </source>
</evidence>
<protein>
    <recommendedName>
        <fullName evidence="11">Alkaline ceramidase</fullName>
    </recommendedName>
</protein>
<feature type="non-terminal residue" evidence="9">
    <location>
        <position position="1"/>
    </location>
</feature>
<dbReference type="GO" id="GO:0046513">
    <property type="term" value="P:ceramide biosynthetic process"/>
    <property type="evidence" value="ECO:0007669"/>
    <property type="project" value="TreeGrafter"/>
</dbReference>
<keyword evidence="7" id="KW-0862">Zinc</keyword>
<sequence length="172" mass="20124">VTTTIIFSTTTGQIQFYTFQSTYTTLQFAMIYYLRILHVQQRTLKGPNPAISTLIRRALGFALFAVSIWLIDLRACEFVNGLTQKSVLRWNLQLHAWWHVFSACALYHATMLVIYYHFDVRTNLGYFAEKAGTTGSQHQQQQRQEQQQHQQPYVAHWMGFVPVIRLRHSKQV</sequence>
<evidence type="ECO:0000313" key="9">
    <source>
        <dbReference type="EMBL" id="KAF9152492.1"/>
    </source>
</evidence>
<accession>A0A9P5S123</accession>
<evidence type="ECO:0000256" key="2">
    <source>
        <dbReference type="ARBA" id="ARBA00009780"/>
    </source>
</evidence>
<evidence type="ECO:0000256" key="7">
    <source>
        <dbReference type="PIRSR" id="PIRSR608901-2"/>
    </source>
</evidence>
<evidence type="ECO:0000256" key="1">
    <source>
        <dbReference type="ARBA" id="ARBA00004141"/>
    </source>
</evidence>
<evidence type="ECO:0000313" key="10">
    <source>
        <dbReference type="Proteomes" id="UP000748756"/>
    </source>
</evidence>
<dbReference type="PANTHER" id="PTHR46187">
    <property type="entry name" value="ALKALINE CERAMIDASE 3"/>
    <property type="match status" value="1"/>
</dbReference>
<feature type="transmembrane region" description="Helical" evidence="8">
    <location>
        <begin position="14"/>
        <end position="34"/>
    </location>
</feature>
<keyword evidence="6 8" id="KW-0472">Membrane</keyword>
<organism evidence="9 10">
    <name type="scientific">Linnemannia schmuckeri</name>
    <dbReference type="NCBI Taxonomy" id="64567"/>
    <lineage>
        <taxon>Eukaryota</taxon>
        <taxon>Fungi</taxon>
        <taxon>Fungi incertae sedis</taxon>
        <taxon>Mucoromycota</taxon>
        <taxon>Mortierellomycotina</taxon>
        <taxon>Mortierellomycetes</taxon>
        <taxon>Mortierellales</taxon>
        <taxon>Mortierellaceae</taxon>
        <taxon>Linnemannia</taxon>
    </lineage>
</organism>
<evidence type="ECO:0000256" key="3">
    <source>
        <dbReference type="ARBA" id="ARBA00022692"/>
    </source>
</evidence>
<comment type="caution">
    <text evidence="9">The sequence shown here is derived from an EMBL/GenBank/DDBJ whole genome shotgun (WGS) entry which is preliminary data.</text>
</comment>
<keyword evidence="4" id="KW-0378">Hydrolase</keyword>
<keyword evidence="10" id="KW-1185">Reference proteome</keyword>
<dbReference type="Pfam" id="PF05875">
    <property type="entry name" value="Ceramidase"/>
    <property type="match status" value="1"/>
</dbReference>
<feature type="transmembrane region" description="Helical" evidence="8">
    <location>
        <begin position="96"/>
        <end position="118"/>
    </location>
</feature>
<comment type="similarity">
    <text evidence="2">Belongs to the alkaline ceramidase family.</text>
</comment>
<feature type="binding site" evidence="7">
    <location>
        <position position="95"/>
    </location>
    <ligand>
        <name>Zn(2+)</name>
        <dbReference type="ChEBI" id="CHEBI:29105"/>
        <note>catalytic</note>
    </ligand>
</feature>
<evidence type="ECO:0000256" key="6">
    <source>
        <dbReference type="ARBA" id="ARBA00023136"/>
    </source>
</evidence>
<dbReference type="GO" id="GO:0005789">
    <property type="term" value="C:endoplasmic reticulum membrane"/>
    <property type="evidence" value="ECO:0007669"/>
    <property type="project" value="TreeGrafter"/>
</dbReference>
<keyword evidence="5 8" id="KW-1133">Transmembrane helix</keyword>
<feature type="transmembrane region" description="Helical" evidence="8">
    <location>
        <begin position="54"/>
        <end position="71"/>
    </location>
</feature>
<dbReference type="InterPro" id="IPR008901">
    <property type="entry name" value="ACER"/>
</dbReference>
<gene>
    <name evidence="9" type="ORF">BG015_005180</name>
</gene>
<dbReference type="GO" id="GO:0046514">
    <property type="term" value="P:ceramide catabolic process"/>
    <property type="evidence" value="ECO:0007669"/>
    <property type="project" value="TreeGrafter"/>
</dbReference>
<comment type="subcellular location">
    <subcellularLocation>
        <location evidence="1">Membrane</location>
        <topology evidence="1">Multi-pass membrane protein</topology>
    </subcellularLocation>
</comment>
<dbReference type="OrthoDB" id="187171at2759"/>
<reference evidence="9" key="1">
    <citation type="journal article" date="2020" name="Fungal Divers.">
        <title>Resolving the Mortierellaceae phylogeny through synthesis of multi-gene phylogenetics and phylogenomics.</title>
        <authorList>
            <person name="Vandepol N."/>
            <person name="Liber J."/>
            <person name="Desiro A."/>
            <person name="Na H."/>
            <person name="Kennedy M."/>
            <person name="Barry K."/>
            <person name="Grigoriev I.V."/>
            <person name="Miller A.N."/>
            <person name="O'Donnell K."/>
            <person name="Stajich J.E."/>
            <person name="Bonito G."/>
        </authorList>
    </citation>
    <scope>NUCLEOTIDE SEQUENCE</scope>
    <source>
        <strain evidence="9">NRRL 6426</strain>
    </source>
</reference>
<name>A0A9P5S123_9FUNG</name>
<dbReference type="PANTHER" id="PTHR46187:SF3">
    <property type="entry name" value="ALKALINE CERAMIDASE 3"/>
    <property type="match status" value="1"/>
</dbReference>
<keyword evidence="3 8" id="KW-0812">Transmembrane</keyword>
<comment type="cofactor">
    <cofactor evidence="7">
        <name>Zn(2+)</name>
        <dbReference type="ChEBI" id="CHEBI:29105"/>
    </cofactor>
</comment>
<dbReference type="Proteomes" id="UP000748756">
    <property type="component" value="Unassembled WGS sequence"/>
</dbReference>
<dbReference type="AlphaFoldDB" id="A0A9P5S123"/>
<feature type="binding site" evidence="7">
    <location>
        <position position="99"/>
    </location>
    <ligand>
        <name>Zn(2+)</name>
        <dbReference type="ChEBI" id="CHEBI:29105"/>
        <note>catalytic</note>
    </ligand>
</feature>
<proteinExistence type="inferred from homology"/>
<evidence type="ECO:0000256" key="5">
    <source>
        <dbReference type="ARBA" id="ARBA00022989"/>
    </source>
</evidence>
<dbReference type="GO" id="GO:0046872">
    <property type="term" value="F:metal ion binding"/>
    <property type="evidence" value="ECO:0007669"/>
    <property type="project" value="UniProtKB-KW"/>
</dbReference>
<evidence type="ECO:0008006" key="11">
    <source>
        <dbReference type="Google" id="ProtNLM"/>
    </source>
</evidence>
<evidence type="ECO:0000256" key="4">
    <source>
        <dbReference type="ARBA" id="ARBA00022801"/>
    </source>
</evidence>
<dbReference type="EMBL" id="JAAAUQ010000240">
    <property type="protein sequence ID" value="KAF9152492.1"/>
    <property type="molecule type" value="Genomic_DNA"/>
</dbReference>